<sequence>MELIAVSYVMADMLKFPASSTCSLIINSELEQPTKDLASLTMIVRGVRQVTSQHAHLHTAILDVRQMFHTLSVYGIEVMDSDHRKLELTSEKLEVLHQNSITVKRSLQPTQAFFLAKTQQKVSDFSKAVQRFQQKFESKGPGSVGEDLERGVVLLKEYSKKVDELQKEREQLDQEEDSVEMTWRTMRWVTAKLDDLKGQVEGVRAALQDCDGGQETEVWRAMQQRLDDHTTSLEVTAALRQPAVQARHWQHLVTVTGCRGRWESSTGVSNVSVWDVLELRLSRHPLLVATTVDAAVRESHLNTQIKEIANFWQRTRLCVQTSTAVWTVEGLDDLLDHLHNHNLTLKAMANTRYSTTVLCLDFWVLVL</sequence>
<dbReference type="OrthoDB" id="6376344at2759"/>
<feature type="coiled-coil region" evidence="1">
    <location>
        <begin position="115"/>
        <end position="182"/>
    </location>
</feature>
<feature type="domain" description="Dynein heavy chain linker" evidence="2">
    <location>
        <begin position="155"/>
        <end position="354"/>
    </location>
</feature>
<dbReference type="Proteomes" id="UP000324222">
    <property type="component" value="Unassembled WGS sequence"/>
</dbReference>
<name>A0A5B7F8I6_PORTR</name>
<organism evidence="3 4">
    <name type="scientific">Portunus trituberculatus</name>
    <name type="common">Swimming crab</name>
    <name type="synonym">Neptunus trituberculatus</name>
    <dbReference type="NCBI Taxonomy" id="210409"/>
    <lineage>
        <taxon>Eukaryota</taxon>
        <taxon>Metazoa</taxon>
        <taxon>Ecdysozoa</taxon>
        <taxon>Arthropoda</taxon>
        <taxon>Crustacea</taxon>
        <taxon>Multicrustacea</taxon>
        <taxon>Malacostraca</taxon>
        <taxon>Eumalacostraca</taxon>
        <taxon>Eucarida</taxon>
        <taxon>Decapoda</taxon>
        <taxon>Pleocyemata</taxon>
        <taxon>Brachyura</taxon>
        <taxon>Eubrachyura</taxon>
        <taxon>Portunoidea</taxon>
        <taxon>Portunidae</taxon>
        <taxon>Portuninae</taxon>
        <taxon>Portunus</taxon>
    </lineage>
</organism>
<protein>
    <submittedName>
        <fullName evidence="3">Dynein heavy chain 10, axonemal</fullName>
    </submittedName>
</protein>
<evidence type="ECO:0000313" key="4">
    <source>
        <dbReference type="Proteomes" id="UP000324222"/>
    </source>
</evidence>
<dbReference type="GO" id="GO:0030286">
    <property type="term" value="C:dynein complex"/>
    <property type="evidence" value="ECO:0007669"/>
    <property type="project" value="InterPro"/>
</dbReference>
<keyword evidence="4" id="KW-1185">Reference proteome</keyword>
<evidence type="ECO:0000259" key="2">
    <source>
        <dbReference type="Pfam" id="PF08393"/>
    </source>
</evidence>
<dbReference type="AlphaFoldDB" id="A0A5B7F8I6"/>
<evidence type="ECO:0000313" key="3">
    <source>
        <dbReference type="EMBL" id="MPC43481.1"/>
    </source>
</evidence>
<evidence type="ECO:0000256" key="1">
    <source>
        <dbReference type="SAM" id="Coils"/>
    </source>
</evidence>
<dbReference type="Gene3D" id="1.10.287.2620">
    <property type="match status" value="1"/>
</dbReference>
<keyword evidence="1" id="KW-0175">Coiled coil</keyword>
<dbReference type="Pfam" id="PF08393">
    <property type="entry name" value="DHC_N2"/>
    <property type="match status" value="1"/>
</dbReference>
<dbReference type="InterPro" id="IPR026983">
    <property type="entry name" value="DHC"/>
</dbReference>
<dbReference type="EMBL" id="VSRR010005850">
    <property type="protein sequence ID" value="MPC43481.1"/>
    <property type="molecule type" value="Genomic_DNA"/>
</dbReference>
<gene>
    <name evidence="3" type="primary">DNAH10</name>
    <name evidence="3" type="ORF">E2C01_037130</name>
</gene>
<dbReference type="GO" id="GO:0060294">
    <property type="term" value="P:cilium movement involved in cell motility"/>
    <property type="evidence" value="ECO:0007669"/>
    <property type="project" value="TreeGrafter"/>
</dbReference>
<dbReference type="GO" id="GO:0045505">
    <property type="term" value="F:dynein intermediate chain binding"/>
    <property type="evidence" value="ECO:0007669"/>
    <property type="project" value="InterPro"/>
</dbReference>
<reference evidence="3 4" key="1">
    <citation type="submission" date="2019-05" db="EMBL/GenBank/DDBJ databases">
        <title>Another draft genome of Portunus trituberculatus and its Hox gene families provides insights of decapod evolution.</title>
        <authorList>
            <person name="Jeong J.-H."/>
            <person name="Song I."/>
            <person name="Kim S."/>
            <person name="Choi T."/>
            <person name="Kim D."/>
            <person name="Ryu S."/>
            <person name="Kim W."/>
        </authorList>
    </citation>
    <scope>NUCLEOTIDE SEQUENCE [LARGE SCALE GENOMIC DNA]</scope>
    <source>
        <tissue evidence="3">Muscle</tissue>
    </source>
</reference>
<dbReference type="InterPro" id="IPR013602">
    <property type="entry name" value="Dynein_heavy_linker"/>
</dbReference>
<accession>A0A5B7F8I6</accession>
<dbReference type="GO" id="GO:0051959">
    <property type="term" value="F:dynein light intermediate chain binding"/>
    <property type="evidence" value="ECO:0007669"/>
    <property type="project" value="InterPro"/>
</dbReference>
<dbReference type="GO" id="GO:0008569">
    <property type="term" value="F:minus-end-directed microtubule motor activity"/>
    <property type="evidence" value="ECO:0007669"/>
    <property type="project" value="TreeGrafter"/>
</dbReference>
<dbReference type="GO" id="GO:0097729">
    <property type="term" value="C:9+2 motile cilium"/>
    <property type="evidence" value="ECO:0007669"/>
    <property type="project" value="TreeGrafter"/>
</dbReference>
<proteinExistence type="predicted"/>
<dbReference type="PANTHER" id="PTHR10676:SF343">
    <property type="entry name" value="DYNEIN AXONEMAL HEAVY CHAIN 10"/>
    <property type="match status" value="1"/>
</dbReference>
<dbReference type="PANTHER" id="PTHR10676">
    <property type="entry name" value="DYNEIN HEAVY CHAIN FAMILY PROTEIN"/>
    <property type="match status" value="1"/>
</dbReference>
<comment type="caution">
    <text evidence="3">The sequence shown here is derived from an EMBL/GenBank/DDBJ whole genome shotgun (WGS) entry which is preliminary data.</text>
</comment>